<dbReference type="SFLD" id="SFLDG01206">
    <property type="entry name" value="Xi.1"/>
    <property type="match status" value="1"/>
</dbReference>
<dbReference type="CDD" id="cd00570">
    <property type="entry name" value="GST_N_family"/>
    <property type="match status" value="1"/>
</dbReference>
<dbReference type="InterPro" id="IPR047047">
    <property type="entry name" value="GST_Omega-like_C"/>
</dbReference>
<keyword evidence="4" id="KW-1185">Reference proteome</keyword>
<dbReference type="InterPro" id="IPR016639">
    <property type="entry name" value="GST_Omega/GSH"/>
</dbReference>
<dbReference type="InterPro" id="IPR010987">
    <property type="entry name" value="Glutathione-S-Trfase_C-like"/>
</dbReference>
<feature type="region of interest" description="Disordered" evidence="1">
    <location>
        <begin position="1"/>
        <end position="32"/>
    </location>
</feature>
<dbReference type="PANTHER" id="PTHR32419:SF6">
    <property type="entry name" value="GLUTATHIONE S-TRANSFERASE OMEGA-LIKE 1-RELATED"/>
    <property type="match status" value="1"/>
</dbReference>
<dbReference type="SFLD" id="SFLDG01148">
    <property type="entry name" value="Xi_(cytGST)"/>
    <property type="match status" value="1"/>
</dbReference>
<gene>
    <name evidence="3" type="primary">LOC112291309</name>
</gene>
<dbReference type="Proteomes" id="UP000006727">
    <property type="component" value="Chromosome 14"/>
</dbReference>
<dbReference type="EnsemblPlants" id="Pp3c14_3240V3.7">
    <property type="protein sequence ID" value="Pp3c14_3240V3.7"/>
    <property type="gene ID" value="Pp3c14_3240"/>
</dbReference>
<reference evidence="3" key="3">
    <citation type="submission" date="2020-12" db="UniProtKB">
        <authorList>
            <consortium name="EnsemblPlants"/>
        </authorList>
    </citation>
    <scope>IDENTIFICATION</scope>
</reference>
<reference evidence="3 4" key="1">
    <citation type="journal article" date="2008" name="Science">
        <title>The Physcomitrella genome reveals evolutionary insights into the conquest of land by plants.</title>
        <authorList>
            <person name="Rensing S."/>
            <person name="Lang D."/>
            <person name="Zimmer A."/>
            <person name="Terry A."/>
            <person name="Salamov A."/>
            <person name="Shapiro H."/>
            <person name="Nishiyama T."/>
            <person name="Perroud P.-F."/>
            <person name="Lindquist E."/>
            <person name="Kamisugi Y."/>
            <person name="Tanahashi T."/>
            <person name="Sakakibara K."/>
            <person name="Fujita T."/>
            <person name="Oishi K."/>
            <person name="Shin-I T."/>
            <person name="Kuroki Y."/>
            <person name="Toyoda A."/>
            <person name="Suzuki Y."/>
            <person name="Hashimoto A."/>
            <person name="Yamaguchi K."/>
            <person name="Sugano A."/>
            <person name="Kohara Y."/>
            <person name="Fujiyama A."/>
            <person name="Anterola A."/>
            <person name="Aoki S."/>
            <person name="Ashton N."/>
            <person name="Barbazuk W.B."/>
            <person name="Barker E."/>
            <person name="Bennetzen J."/>
            <person name="Bezanilla M."/>
            <person name="Blankenship R."/>
            <person name="Cho S.H."/>
            <person name="Dutcher S."/>
            <person name="Estelle M."/>
            <person name="Fawcett J.A."/>
            <person name="Gundlach H."/>
            <person name="Hanada K."/>
            <person name="Heyl A."/>
            <person name="Hicks K.A."/>
            <person name="Hugh J."/>
            <person name="Lohr M."/>
            <person name="Mayer K."/>
            <person name="Melkozernov A."/>
            <person name="Murata T."/>
            <person name="Nelson D."/>
            <person name="Pils B."/>
            <person name="Prigge M."/>
            <person name="Reiss B."/>
            <person name="Renner T."/>
            <person name="Rombauts S."/>
            <person name="Rushton P."/>
            <person name="Sanderfoot A."/>
            <person name="Schween G."/>
            <person name="Shiu S.-H."/>
            <person name="Stueber K."/>
            <person name="Theodoulou F.L."/>
            <person name="Tu H."/>
            <person name="Van de Peer Y."/>
            <person name="Verrier P.J."/>
            <person name="Waters E."/>
            <person name="Wood A."/>
            <person name="Yang L."/>
            <person name="Cove D."/>
            <person name="Cuming A."/>
            <person name="Hasebe M."/>
            <person name="Lucas S."/>
            <person name="Mishler D.B."/>
            <person name="Reski R."/>
            <person name="Grigoriev I."/>
            <person name="Quatrano R.S."/>
            <person name="Boore J.L."/>
        </authorList>
    </citation>
    <scope>NUCLEOTIDE SEQUENCE [LARGE SCALE GENOMIC DNA]</scope>
    <source>
        <strain evidence="3 4">cv. Gransden 2004</strain>
    </source>
</reference>
<dbReference type="InterPro" id="IPR036282">
    <property type="entry name" value="Glutathione-S-Trfase_C_sf"/>
</dbReference>
<dbReference type="Pfam" id="PF13409">
    <property type="entry name" value="GST_N_2"/>
    <property type="match status" value="1"/>
</dbReference>
<dbReference type="InterPro" id="IPR004045">
    <property type="entry name" value="Glutathione_S-Trfase_N"/>
</dbReference>
<organism evidence="3 4">
    <name type="scientific">Physcomitrium patens</name>
    <name type="common">Spreading-leaved earth moss</name>
    <name type="synonym">Physcomitrella patens</name>
    <dbReference type="NCBI Taxonomy" id="3218"/>
    <lineage>
        <taxon>Eukaryota</taxon>
        <taxon>Viridiplantae</taxon>
        <taxon>Streptophyta</taxon>
        <taxon>Embryophyta</taxon>
        <taxon>Bryophyta</taxon>
        <taxon>Bryophytina</taxon>
        <taxon>Bryopsida</taxon>
        <taxon>Funariidae</taxon>
        <taxon>Funariales</taxon>
        <taxon>Funariaceae</taxon>
        <taxon>Physcomitrium</taxon>
    </lineage>
</organism>
<dbReference type="FunFam" id="3.40.30.10:FF:000198">
    <property type="entry name" value="Glutathione S-transferase family protein"/>
    <property type="match status" value="1"/>
</dbReference>
<dbReference type="SUPFAM" id="SSF47616">
    <property type="entry name" value="GST C-terminal domain-like"/>
    <property type="match status" value="1"/>
</dbReference>
<name>A0A7I4ASA6_PHYPA</name>
<feature type="domain" description="GST C-terminal" evidence="2">
    <location>
        <begin position="426"/>
        <end position="560"/>
    </location>
</feature>
<dbReference type="SUPFAM" id="SSF52833">
    <property type="entry name" value="Thioredoxin-like"/>
    <property type="match status" value="1"/>
</dbReference>
<dbReference type="Gramene" id="Pp3c14_3240V3.7">
    <property type="protein sequence ID" value="Pp3c14_3240V3.7"/>
    <property type="gene ID" value="Pp3c14_3240"/>
</dbReference>
<evidence type="ECO:0000259" key="2">
    <source>
        <dbReference type="PROSITE" id="PS50405"/>
    </source>
</evidence>
<dbReference type="InterPro" id="IPR036249">
    <property type="entry name" value="Thioredoxin-like_sf"/>
</dbReference>
<evidence type="ECO:0000313" key="3">
    <source>
        <dbReference type="EnsemblPlants" id="Pp3c14_3240V3.7"/>
    </source>
</evidence>
<dbReference type="SFLD" id="SFLDS00019">
    <property type="entry name" value="Glutathione_Transferase_(cytos"/>
    <property type="match status" value="1"/>
</dbReference>
<evidence type="ECO:0000313" key="4">
    <source>
        <dbReference type="Proteomes" id="UP000006727"/>
    </source>
</evidence>
<accession>A0A7I4ASA6</accession>
<dbReference type="Gene3D" id="3.40.30.10">
    <property type="entry name" value="Glutaredoxin"/>
    <property type="match status" value="1"/>
</dbReference>
<dbReference type="GO" id="GO:0005737">
    <property type="term" value="C:cytoplasm"/>
    <property type="evidence" value="ECO:0000318"/>
    <property type="project" value="GO_Central"/>
</dbReference>
<dbReference type="Pfam" id="PF13410">
    <property type="entry name" value="GST_C_2"/>
    <property type="match status" value="1"/>
</dbReference>
<dbReference type="PROSITE" id="PS50405">
    <property type="entry name" value="GST_CTER"/>
    <property type="match status" value="1"/>
</dbReference>
<sequence>MRCELGNQDGRTDGRRGATKQGRKGERGREKLCSREQGDMMKEMMMPWQCRRFLISSLLSFPRWEPSLLPCCSRHQSSPHEVALALSYPTSDSLPLSPTQIYSSSSLWVVCGCAYAYILQSLILPHRQHSSFCLVLAALVSRGGGFVGSSEFCCGLCEERSGKPNVGCTRALMMLRSCATQLMNPGQQIVSIWSATPRCAAPWNVSVALLSTRHAPWRPSAGLHHLSAYRVPFRSSTGSEVLKNTRRPYFLKPFSFAMSRTSLHETHDGEFKRKESEFRHFISREPGAEFPPEADRYHLYISYACPWASRCLAFLKLKGLDHAIGVTVTKPKWGETKPSVDDHHGWMFLEDGEDVPGAMKDSLNNAKSIRDLYEIASTGYTGKYTVPVLWDIKTMRIVNNESSEITKMFNDEFNDIAKHPEVDLFPEHLKASIDSVNSWTYNAINNGVYRCGFATKQKPYEEAFNQLFEALDRCEEILSKQRYIAGNELTEADIRLFMTLIRFDEVYVVHFKTNKKFIREYPNLFNYTKDLFQVPGIGATVNMYHIKHHYYGSHPSINPFGIVPVGQKIDYSAPHDRDRFSKESA</sequence>
<protein>
    <recommendedName>
        <fullName evidence="2">GST C-terminal domain-containing protein</fullName>
    </recommendedName>
</protein>
<dbReference type="PANTHER" id="PTHR32419">
    <property type="entry name" value="GLUTATHIONYL-HYDROQUINONE REDUCTASE"/>
    <property type="match status" value="1"/>
</dbReference>
<dbReference type="EMBL" id="ABEU02000014">
    <property type="status" value="NOT_ANNOTATED_CDS"/>
    <property type="molecule type" value="Genomic_DNA"/>
</dbReference>
<dbReference type="InterPro" id="IPR040079">
    <property type="entry name" value="Glutathione_S-Trfase"/>
</dbReference>
<dbReference type="Gene3D" id="1.20.1050.10">
    <property type="match status" value="1"/>
</dbReference>
<dbReference type="FunCoup" id="A0A7I4ASA6">
    <property type="interactions" value="678"/>
</dbReference>
<proteinExistence type="predicted"/>
<reference evidence="3 4" key="2">
    <citation type="journal article" date="2018" name="Plant J.">
        <title>The Physcomitrella patens chromosome-scale assembly reveals moss genome structure and evolution.</title>
        <authorList>
            <person name="Lang D."/>
            <person name="Ullrich K.K."/>
            <person name="Murat F."/>
            <person name="Fuchs J."/>
            <person name="Jenkins J."/>
            <person name="Haas F.B."/>
            <person name="Piednoel M."/>
            <person name="Gundlach H."/>
            <person name="Van Bel M."/>
            <person name="Meyberg R."/>
            <person name="Vives C."/>
            <person name="Morata J."/>
            <person name="Symeonidi A."/>
            <person name="Hiss M."/>
            <person name="Muchero W."/>
            <person name="Kamisugi Y."/>
            <person name="Saleh O."/>
            <person name="Blanc G."/>
            <person name="Decker E.L."/>
            <person name="van Gessel N."/>
            <person name="Grimwood J."/>
            <person name="Hayes R.D."/>
            <person name="Graham S.W."/>
            <person name="Gunter L.E."/>
            <person name="McDaniel S.F."/>
            <person name="Hoernstein S.N.W."/>
            <person name="Larsson A."/>
            <person name="Li F.W."/>
            <person name="Perroud P.F."/>
            <person name="Phillips J."/>
            <person name="Ranjan P."/>
            <person name="Rokshar D.S."/>
            <person name="Rothfels C.J."/>
            <person name="Schneider L."/>
            <person name="Shu S."/>
            <person name="Stevenson D.W."/>
            <person name="Thummler F."/>
            <person name="Tillich M."/>
            <person name="Villarreal Aguilar J.C."/>
            <person name="Widiez T."/>
            <person name="Wong G.K."/>
            <person name="Wymore A."/>
            <person name="Zhang Y."/>
            <person name="Zimmer A.D."/>
            <person name="Quatrano R.S."/>
            <person name="Mayer K.F.X."/>
            <person name="Goodstein D."/>
            <person name="Casacuberta J.M."/>
            <person name="Vandepoele K."/>
            <person name="Reski R."/>
            <person name="Cuming A.C."/>
            <person name="Tuskan G.A."/>
            <person name="Maumus F."/>
            <person name="Salse J."/>
            <person name="Schmutz J."/>
            <person name="Rensing S.A."/>
        </authorList>
    </citation>
    <scope>NUCLEOTIDE SEQUENCE [LARGE SCALE GENOMIC DNA]</scope>
    <source>
        <strain evidence="3 4">cv. Gransden 2004</strain>
    </source>
</reference>
<evidence type="ECO:0000256" key="1">
    <source>
        <dbReference type="SAM" id="MobiDB-lite"/>
    </source>
</evidence>
<dbReference type="AlphaFoldDB" id="A0A7I4ASA6"/>
<dbReference type="FunFam" id="1.20.1050.10:FF:000037">
    <property type="entry name" value="Glutathione S-transferase family protein"/>
    <property type="match status" value="1"/>
</dbReference>
<dbReference type="InParanoid" id="A0A7I4ASA6"/>
<dbReference type="CDD" id="cd03190">
    <property type="entry name" value="GST_C_Omega_like"/>
    <property type="match status" value="1"/>
</dbReference>
<dbReference type="GO" id="GO:0004364">
    <property type="term" value="F:glutathione transferase activity"/>
    <property type="evidence" value="ECO:0000318"/>
    <property type="project" value="GO_Central"/>
</dbReference>
<feature type="compositionally biased region" description="Basic and acidic residues" evidence="1">
    <location>
        <begin position="23"/>
        <end position="32"/>
    </location>
</feature>